<reference evidence="1 2" key="1">
    <citation type="submission" date="2018-09" db="EMBL/GenBank/DDBJ databases">
        <title>Genomic investigation of the strawberry pathogen Phytophthora fragariae indicates pathogenicity is determined by transcriptional variation in three key races.</title>
        <authorList>
            <person name="Adams T.M."/>
            <person name="Armitage A.D."/>
            <person name="Sobczyk M.K."/>
            <person name="Bates H.J."/>
            <person name="Dunwell J.M."/>
            <person name="Nellist C.F."/>
            <person name="Harrison R.J."/>
        </authorList>
    </citation>
    <scope>NUCLEOTIDE SEQUENCE [LARGE SCALE GENOMIC DNA]</scope>
    <source>
        <strain evidence="1 2">NOV-77</strain>
    </source>
</reference>
<dbReference type="Proteomes" id="UP000486351">
    <property type="component" value="Unassembled WGS sequence"/>
</dbReference>
<dbReference type="EMBL" id="QXFY01000264">
    <property type="protein sequence ID" value="KAE9350064.1"/>
    <property type="molecule type" value="Genomic_DNA"/>
</dbReference>
<comment type="caution">
    <text evidence="1">The sequence shown here is derived from an EMBL/GenBank/DDBJ whole genome shotgun (WGS) entry which is preliminary data.</text>
</comment>
<dbReference type="AlphaFoldDB" id="A0A6G0S5X3"/>
<evidence type="ECO:0000313" key="1">
    <source>
        <dbReference type="EMBL" id="KAE9350064.1"/>
    </source>
</evidence>
<accession>A0A6G0S5X3</accession>
<protein>
    <submittedName>
        <fullName evidence="1">Uncharacterized protein</fullName>
    </submittedName>
</protein>
<name>A0A6G0S5X3_9STRA</name>
<evidence type="ECO:0000313" key="2">
    <source>
        <dbReference type="Proteomes" id="UP000486351"/>
    </source>
</evidence>
<gene>
    <name evidence="1" type="ORF">PF008_g6629</name>
</gene>
<sequence>MKSSATASVVQVSSAATTVATNAPSTYTHSSAANWATGKPPSYQTCAFQTETSSQSKCALHSLANCILCAGVKAMTRKVVVPTPQASSAKTISSFDSRGGNHVEDRAADQYRRYTLDERILNQPKLANQW</sequence>
<proteinExistence type="predicted"/>
<organism evidence="1 2">
    <name type="scientific">Phytophthora fragariae</name>
    <dbReference type="NCBI Taxonomy" id="53985"/>
    <lineage>
        <taxon>Eukaryota</taxon>
        <taxon>Sar</taxon>
        <taxon>Stramenopiles</taxon>
        <taxon>Oomycota</taxon>
        <taxon>Peronosporomycetes</taxon>
        <taxon>Peronosporales</taxon>
        <taxon>Peronosporaceae</taxon>
        <taxon>Phytophthora</taxon>
    </lineage>
</organism>